<dbReference type="EMBL" id="MUIO01000007">
    <property type="protein sequence ID" value="ORC61726.1"/>
    <property type="molecule type" value="Genomic_DNA"/>
</dbReference>
<sequence length="76" mass="8716">MAKYVVRLSADDLNKKKYPEISAELYENKILISSVLLTLDTRQECELDIRGDEDIAEILIELARSFKEKIVELSEG</sequence>
<dbReference type="Proteomes" id="UP000192815">
    <property type="component" value="Unassembled WGS sequence"/>
</dbReference>
<keyword evidence="2" id="KW-1185">Reference proteome</keyword>
<dbReference type="OrthoDB" id="6960945at2"/>
<dbReference type="STRING" id="1958950.BZK31_02125"/>
<organism evidence="1 2">
    <name type="scientific">Pseudomonas floridensis</name>
    <dbReference type="NCBI Taxonomy" id="1958950"/>
    <lineage>
        <taxon>Bacteria</taxon>
        <taxon>Pseudomonadati</taxon>
        <taxon>Pseudomonadota</taxon>
        <taxon>Gammaproteobacteria</taxon>
        <taxon>Pseudomonadales</taxon>
        <taxon>Pseudomonadaceae</taxon>
        <taxon>Pseudomonas</taxon>
    </lineage>
</organism>
<comment type="caution">
    <text evidence="1">The sequence shown here is derived from an EMBL/GenBank/DDBJ whole genome shotgun (WGS) entry which is preliminary data.</text>
</comment>
<name>A0A1X0NBP9_9PSED</name>
<dbReference type="RefSeq" id="WP_083181094.1">
    <property type="nucleotide sequence ID" value="NZ_CBCRZR010000017.1"/>
</dbReference>
<evidence type="ECO:0000313" key="1">
    <source>
        <dbReference type="EMBL" id="ORC61726.1"/>
    </source>
</evidence>
<gene>
    <name evidence="1" type="ORF">BZK31_02125</name>
</gene>
<reference evidence="2" key="1">
    <citation type="submission" date="2017-02" db="EMBL/GenBank/DDBJ databases">
        <title>Pseudomonas floridae sp. nov., a novel pathogenic bacterial species isolated from tomato.</title>
        <authorList>
            <person name="Timilsina S."/>
            <person name="Vallad G.E."/>
            <person name="Jones J.B."/>
        </authorList>
    </citation>
    <scope>NUCLEOTIDE SEQUENCE [LARGE SCALE GENOMIC DNA]</scope>
    <source>
        <strain evidence="2">GEV388</strain>
    </source>
</reference>
<accession>A0A1X0NBP9</accession>
<protein>
    <submittedName>
        <fullName evidence="1">Uncharacterized protein</fullName>
    </submittedName>
</protein>
<proteinExistence type="predicted"/>
<evidence type="ECO:0000313" key="2">
    <source>
        <dbReference type="Proteomes" id="UP000192815"/>
    </source>
</evidence>
<dbReference type="AlphaFoldDB" id="A0A1X0NBP9"/>